<reference evidence="2 3" key="1">
    <citation type="journal article" date="2016" name="PLoS Pathog.">
        <title>Biosynthesis of antibiotic leucinostatins in bio-control fungus Purpureocillium lilacinum and their inhibition on phytophthora revealed by genome mining.</title>
        <authorList>
            <person name="Wang G."/>
            <person name="Liu Z."/>
            <person name="Lin R."/>
            <person name="Li E."/>
            <person name="Mao Z."/>
            <person name="Ling J."/>
            <person name="Yang Y."/>
            <person name="Yin W.B."/>
            <person name="Xie B."/>
        </authorList>
    </citation>
    <scope>NUCLEOTIDE SEQUENCE [LARGE SCALE GENOMIC DNA]</scope>
    <source>
        <strain evidence="2">170</strain>
    </source>
</reference>
<accession>A0A179FNM0</accession>
<feature type="signal peptide" evidence="1">
    <location>
        <begin position="1"/>
        <end position="16"/>
    </location>
</feature>
<dbReference type="AlphaFoldDB" id="A0A179FNM0"/>
<dbReference type="EMBL" id="LSBJ02000004">
    <property type="protein sequence ID" value="OAQ66878.1"/>
    <property type="molecule type" value="Genomic_DNA"/>
</dbReference>
<comment type="caution">
    <text evidence="2">The sequence shown here is derived from an EMBL/GenBank/DDBJ whole genome shotgun (WGS) entry which is preliminary data.</text>
</comment>
<evidence type="ECO:0000313" key="3">
    <source>
        <dbReference type="Proteomes" id="UP000078397"/>
    </source>
</evidence>
<protein>
    <submittedName>
        <fullName evidence="2">Uncharacterized protein</fullName>
    </submittedName>
</protein>
<proteinExistence type="predicted"/>
<evidence type="ECO:0000256" key="1">
    <source>
        <dbReference type="SAM" id="SignalP"/>
    </source>
</evidence>
<name>A0A179FNM0_METCM</name>
<gene>
    <name evidence="2" type="ORF">VFPPC_16073</name>
</gene>
<dbReference type="RefSeq" id="XP_018143965.1">
    <property type="nucleotide sequence ID" value="XM_018293826.1"/>
</dbReference>
<organism evidence="2 3">
    <name type="scientific">Pochonia chlamydosporia 170</name>
    <dbReference type="NCBI Taxonomy" id="1380566"/>
    <lineage>
        <taxon>Eukaryota</taxon>
        <taxon>Fungi</taxon>
        <taxon>Dikarya</taxon>
        <taxon>Ascomycota</taxon>
        <taxon>Pezizomycotina</taxon>
        <taxon>Sordariomycetes</taxon>
        <taxon>Hypocreomycetidae</taxon>
        <taxon>Hypocreales</taxon>
        <taxon>Clavicipitaceae</taxon>
        <taxon>Pochonia</taxon>
    </lineage>
</organism>
<dbReference type="KEGG" id="pchm:VFPPC_16073"/>
<sequence>MKFFYIAALLVPTILATDQVMQDSQGIQAEQMDAVAKINILQQVVKKECPDVTPECVETFQKVLDSVKQRLTGQATGPGAAAELKNNKKCTAELTGCVKKIAPKLAAVGRGQASPM</sequence>
<keyword evidence="1" id="KW-0732">Signal</keyword>
<feature type="chain" id="PRO_5008101899" evidence="1">
    <location>
        <begin position="17"/>
        <end position="116"/>
    </location>
</feature>
<keyword evidence="3" id="KW-1185">Reference proteome</keyword>
<dbReference type="OrthoDB" id="10589400at2759"/>
<evidence type="ECO:0000313" key="2">
    <source>
        <dbReference type="EMBL" id="OAQ66878.1"/>
    </source>
</evidence>
<dbReference type="Proteomes" id="UP000078397">
    <property type="component" value="Unassembled WGS sequence"/>
</dbReference>
<dbReference type="GeneID" id="28857820"/>